<dbReference type="PROSITE" id="PS51186">
    <property type="entry name" value="GNAT"/>
    <property type="match status" value="1"/>
</dbReference>
<dbReference type="CDD" id="cd04301">
    <property type="entry name" value="NAT_SF"/>
    <property type="match status" value="1"/>
</dbReference>
<reference evidence="3 4" key="1">
    <citation type="submission" date="2024-09" db="EMBL/GenBank/DDBJ databases">
        <authorList>
            <person name="Sun Q."/>
            <person name="Mori K."/>
        </authorList>
    </citation>
    <scope>NUCLEOTIDE SEQUENCE [LARGE SCALE GENOMIC DNA]</scope>
    <source>
        <strain evidence="3 4">JCM 12520</strain>
    </source>
</reference>
<comment type="caution">
    <text evidence="3">The sequence shown here is derived from an EMBL/GenBank/DDBJ whole genome shotgun (WGS) entry which is preliminary data.</text>
</comment>
<gene>
    <name evidence="3" type="ORF">ACFFNY_29755</name>
</gene>
<evidence type="ECO:0000313" key="4">
    <source>
        <dbReference type="Proteomes" id="UP001589619"/>
    </source>
</evidence>
<organism evidence="3 4">
    <name type="scientific">Paenibacillus hodogayensis</name>
    <dbReference type="NCBI Taxonomy" id="279208"/>
    <lineage>
        <taxon>Bacteria</taxon>
        <taxon>Bacillati</taxon>
        <taxon>Bacillota</taxon>
        <taxon>Bacilli</taxon>
        <taxon>Bacillales</taxon>
        <taxon>Paenibacillaceae</taxon>
        <taxon>Paenibacillus</taxon>
    </lineage>
</organism>
<evidence type="ECO:0000256" key="1">
    <source>
        <dbReference type="SAM" id="MobiDB-lite"/>
    </source>
</evidence>
<proteinExistence type="predicted"/>
<feature type="domain" description="N-acetyltransferase" evidence="2">
    <location>
        <begin position="15"/>
        <end position="177"/>
    </location>
</feature>
<evidence type="ECO:0000313" key="3">
    <source>
        <dbReference type="EMBL" id="MFB9755787.1"/>
    </source>
</evidence>
<keyword evidence="4" id="KW-1185">Reference proteome</keyword>
<dbReference type="Proteomes" id="UP001589619">
    <property type="component" value="Unassembled WGS sequence"/>
</dbReference>
<dbReference type="InterPro" id="IPR000182">
    <property type="entry name" value="GNAT_dom"/>
</dbReference>
<dbReference type="RefSeq" id="WP_344908850.1">
    <property type="nucleotide sequence ID" value="NZ_BAAAYO010000006.1"/>
</dbReference>
<feature type="region of interest" description="Disordered" evidence="1">
    <location>
        <begin position="178"/>
        <end position="198"/>
    </location>
</feature>
<dbReference type="Gene3D" id="3.40.630.30">
    <property type="match status" value="1"/>
</dbReference>
<dbReference type="GO" id="GO:0016746">
    <property type="term" value="F:acyltransferase activity"/>
    <property type="evidence" value="ECO:0007669"/>
    <property type="project" value="UniProtKB-KW"/>
</dbReference>
<dbReference type="Pfam" id="PF00583">
    <property type="entry name" value="Acetyltransf_1"/>
    <property type="match status" value="1"/>
</dbReference>
<dbReference type="EC" id="2.3.-.-" evidence="3"/>
<dbReference type="EMBL" id="JBHMAG010000018">
    <property type="protein sequence ID" value="MFB9755787.1"/>
    <property type="molecule type" value="Genomic_DNA"/>
</dbReference>
<evidence type="ECO:0000259" key="2">
    <source>
        <dbReference type="PROSITE" id="PS51186"/>
    </source>
</evidence>
<dbReference type="SUPFAM" id="SSF55729">
    <property type="entry name" value="Acyl-CoA N-acyltransferases (Nat)"/>
    <property type="match status" value="1"/>
</dbReference>
<keyword evidence="3" id="KW-0808">Transferase</keyword>
<keyword evidence="3" id="KW-0012">Acyltransferase</keyword>
<name>A0ABV5W5D1_9BACL</name>
<protein>
    <submittedName>
        <fullName evidence="3">GNAT family N-acetyltransferase</fullName>
        <ecNumber evidence="3">2.3.-.-</ecNumber>
    </submittedName>
</protein>
<accession>A0ABV5W5D1</accession>
<dbReference type="InterPro" id="IPR016181">
    <property type="entry name" value="Acyl_CoA_acyltransferase"/>
</dbReference>
<sequence>MSAISTTGTGSKSDFRVKLMATEEEARRISAFFLSEWSFDDQRHTPGEIEHFRNAPSDSLRQRHHLYWYVEDESGEIVGVTSCKENEHRTDGYLWDYMVVHRQYRQSGVAGQLFRALESYIVSIGGRYLLTYTCDLPEYLPIRTMFERRGFEQIGRYPNFYYEGEDRLAYYKKLGEPARREGTNASPHSPGADQTDRT</sequence>